<sequence>MIIEYTLEVPFTCEQMFNLVADYNEYPNFIEACSGAKTYKQEGNAVIAELEMSFLQFKKSFSTLTTFYPYNKITMELVEGPFDRLQGYWLFTQVDDKTTLITLYIDYEFSGIIGMIVGTPFKKTMQSMADSFVKRAHEKYKPGEICKK</sequence>
<dbReference type="CDD" id="cd07813">
    <property type="entry name" value="COQ10p_like"/>
    <property type="match status" value="1"/>
</dbReference>
<gene>
    <name evidence="4" type="ORF">CJP74_06760</name>
</gene>
<dbReference type="InterPro" id="IPR023393">
    <property type="entry name" value="START-like_dom_sf"/>
</dbReference>
<dbReference type="OrthoDB" id="9804759at2"/>
<reference evidence="4 5" key="1">
    <citation type="submission" date="2017-08" db="EMBL/GenBank/DDBJ databases">
        <title>Reclassification of Bisgaard taxon 37 and 44.</title>
        <authorList>
            <person name="Christensen H."/>
        </authorList>
    </citation>
    <scope>NUCLEOTIDE SEQUENCE [LARGE SCALE GENOMIC DNA]</scope>
    <source>
        <strain evidence="4 5">B96_4</strain>
    </source>
</reference>
<keyword evidence="5" id="KW-1185">Reference proteome</keyword>
<dbReference type="AlphaFoldDB" id="A0A3A1Y6L2"/>
<accession>A0A3A1Y6L2</accession>
<dbReference type="InterPro" id="IPR044996">
    <property type="entry name" value="COQ10-like"/>
</dbReference>
<dbReference type="Gene3D" id="3.30.530.20">
    <property type="match status" value="1"/>
</dbReference>
<evidence type="ECO:0000259" key="3">
    <source>
        <dbReference type="Pfam" id="PF03364"/>
    </source>
</evidence>
<dbReference type="SUPFAM" id="SSF55961">
    <property type="entry name" value="Bet v1-like"/>
    <property type="match status" value="1"/>
</dbReference>
<dbReference type="PANTHER" id="PTHR12901:SF10">
    <property type="entry name" value="COENZYME Q-BINDING PROTEIN COQ10, MITOCHONDRIAL"/>
    <property type="match status" value="1"/>
</dbReference>
<dbReference type="RefSeq" id="WP_119497578.1">
    <property type="nucleotide sequence ID" value="NZ_NRJH01000057.1"/>
</dbReference>
<proteinExistence type="inferred from homology"/>
<evidence type="ECO:0000313" key="5">
    <source>
        <dbReference type="Proteomes" id="UP000266258"/>
    </source>
</evidence>
<evidence type="ECO:0000313" key="4">
    <source>
        <dbReference type="EMBL" id="RIY31694.1"/>
    </source>
</evidence>
<protein>
    <recommendedName>
        <fullName evidence="3">Coenzyme Q-binding protein COQ10 START domain-containing protein</fullName>
    </recommendedName>
</protein>
<evidence type="ECO:0000256" key="1">
    <source>
        <dbReference type="ARBA" id="ARBA00008918"/>
    </source>
</evidence>
<dbReference type="GO" id="GO:0045333">
    <property type="term" value="P:cellular respiration"/>
    <property type="evidence" value="ECO:0007669"/>
    <property type="project" value="InterPro"/>
</dbReference>
<dbReference type="Pfam" id="PF03364">
    <property type="entry name" value="Polyketide_cyc"/>
    <property type="match status" value="1"/>
</dbReference>
<dbReference type="InterPro" id="IPR005031">
    <property type="entry name" value="COQ10_START"/>
</dbReference>
<feature type="domain" description="Coenzyme Q-binding protein COQ10 START" evidence="3">
    <location>
        <begin position="9"/>
        <end position="132"/>
    </location>
</feature>
<comment type="caution">
    <text evidence="4">The sequence shown here is derived from an EMBL/GenBank/DDBJ whole genome shotgun (WGS) entry which is preliminary data.</text>
</comment>
<dbReference type="EMBL" id="NRJH01000057">
    <property type="protein sequence ID" value="RIY31694.1"/>
    <property type="molecule type" value="Genomic_DNA"/>
</dbReference>
<evidence type="ECO:0000256" key="2">
    <source>
        <dbReference type="ARBA" id="ARBA00022649"/>
    </source>
</evidence>
<dbReference type="Proteomes" id="UP000266258">
    <property type="component" value="Unassembled WGS sequence"/>
</dbReference>
<comment type="similarity">
    <text evidence="1">Belongs to the ribosome association toxin RatA family.</text>
</comment>
<dbReference type="PANTHER" id="PTHR12901">
    <property type="entry name" value="SPERM PROTEIN HOMOLOG"/>
    <property type="match status" value="1"/>
</dbReference>
<organism evidence="4 5">
    <name type="scientific">Psittacicella melopsittaci</name>
    <dbReference type="NCBI Taxonomy" id="2028576"/>
    <lineage>
        <taxon>Bacteria</taxon>
        <taxon>Pseudomonadati</taxon>
        <taxon>Pseudomonadota</taxon>
        <taxon>Gammaproteobacteria</taxon>
        <taxon>Pasteurellales</taxon>
        <taxon>Psittacicellaceae</taxon>
        <taxon>Psittacicella</taxon>
    </lineage>
</organism>
<name>A0A3A1Y6L2_9GAMM</name>
<dbReference type="GO" id="GO:0048039">
    <property type="term" value="F:ubiquinone binding"/>
    <property type="evidence" value="ECO:0007669"/>
    <property type="project" value="InterPro"/>
</dbReference>
<keyword evidence="2" id="KW-1277">Toxin-antitoxin system</keyword>